<accession>A0A4Y8T2V8</accession>
<evidence type="ECO:0000313" key="2">
    <source>
        <dbReference type="Proteomes" id="UP000297630"/>
    </source>
</evidence>
<comment type="caution">
    <text evidence="1">The sequence shown here is derived from an EMBL/GenBank/DDBJ whole genome shotgun (WGS) entry which is preliminary data.</text>
</comment>
<sequence>MYEIIVETENRNFELLEDDKDAFLLLETFKTAKREKKGASFSFFCRTLMRQVVIGIEQIQFITYKPLEEKEDKN</sequence>
<organism evidence="1 2">
    <name type="scientific">Bacillus thuringiensis</name>
    <dbReference type="NCBI Taxonomy" id="1428"/>
    <lineage>
        <taxon>Bacteria</taxon>
        <taxon>Bacillati</taxon>
        <taxon>Bacillota</taxon>
        <taxon>Bacilli</taxon>
        <taxon>Bacillales</taxon>
        <taxon>Bacillaceae</taxon>
        <taxon>Bacillus</taxon>
        <taxon>Bacillus cereus group</taxon>
    </lineage>
</organism>
<protein>
    <submittedName>
        <fullName evidence="1">Uncharacterized protein</fullName>
    </submittedName>
</protein>
<dbReference type="EMBL" id="SCLP01000007">
    <property type="protein sequence ID" value="TFF45793.1"/>
    <property type="molecule type" value="Genomic_DNA"/>
</dbReference>
<dbReference type="RefSeq" id="WP_134656437.1">
    <property type="nucleotide sequence ID" value="NZ_SCLP01000007.1"/>
</dbReference>
<dbReference type="Proteomes" id="UP000297630">
    <property type="component" value="Unassembled WGS sequence"/>
</dbReference>
<gene>
    <name evidence="1" type="ORF">EQ803_16130</name>
</gene>
<evidence type="ECO:0000313" key="1">
    <source>
        <dbReference type="EMBL" id="TFF45793.1"/>
    </source>
</evidence>
<name>A0A4Y8T2V8_BACTU</name>
<dbReference type="AlphaFoldDB" id="A0A4Y8T2V8"/>
<proteinExistence type="predicted"/>
<reference evidence="1 2" key="1">
    <citation type="submission" date="2019-01" db="EMBL/GenBank/DDBJ databases">
        <title>Draft genome sequence of Bacillus sp. DPC6431.</title>
        <authorList>
            <person name="Arbulu S."/>
            <person name="Murphy K."/>
            <person name="O'Sullivan O."/>
            <person name="Rea M.C."/>
            <person name="Hill C."/>
            <person name="Ross R.P."/>
        </authorList>
    </citation>
    <scope>NUCLEOTIDE SEQUENCE [LARGE SCALE GENOMIC DNA]</scope>
    <source>
        <strain evidence="1 2">DPC6431</strain>
    </source>
</reference>